<dbReference type="SUPFAM" id="SSF55874">
    <property type="entry name" value="ATPase domain of HSP90 chaperone/DNA topoisomerase II/histidine kinase"/>
    <property type="match status" value="1"/>
</dbReference>
<keyword evidence="10" id="KW-0175">Coiled coil</keyword>
<dbReference type="CDD" id="cd06225">
    <property type="entry name" value="HAMP"/>
    <property type="match status" value="1"/>
</dbReference>
<dbReference type="CDD" id="cd00082">
    <property type="entry name" value="HisKA"/>
    <property type="match status" value="1"/>
</dbReference>
<dbReference type="InterPro" id="IPR003660">
    <property type="entry name" value="HAMP_dom"/>
</dbReference>
<feature type="transmembrane region" description="Helical" evidence="11">
    <location>
        <begin position="20"/>
        <end position="46"/>
    </location>
</feature>
<dbReference type="EMBL" id="FMYF01000011">
    <property type="protein sequence ID" value="SDB94617.1"/>
    <property type="molecule type" value="Genomic_DNA"/>
</dbReference>
<dbReference type="Gene3D" id="1.10.287.130">
    <property type="match status" value="1"/>
</dbReference>
<evidence type="ECO:0000256" key="9">
    <source>
        <dbReference type="ARBA" id="ARBA00023012"/>
    </source>
</evidence>
<dbReference type="PRINTS" id="PR00344">
    <property type="entry name" value="BCTRLSENSOR"/>
</dbReference>
<dbReference type="InterPro" id="IPR036890">
    <property type="entry name" value="HATPase_C_sf"/>
</dbReference>
<dbReference type="Gene3D" id="3.30.565.10">
    <property type="entry name" value="Histidine kinase-like ATPase, C-terminal domain"/>
    <property type="match status" value="1"/>
</dbReference>
<keyword evidence="15" id="KW-1185">Reference proteome</keyword>
<dbReference type="SMART" id="SM00387">
    <property type="entry name" value="HATPase_c"/>
    <property type="match status" value="1"/>
</dbReference>
<evidence type="ECO:0000256" key="5">
    <source>
        <dbReference type="ARBA" id="ARBA00022679"/>
    </source>
</evidence>
<reference evidence="14 15" key="1">
    <citation type="submission" date="2016-06" db="EMBL/GenBank/DDBJ databases">
        <authorList>
            <person name="Olsen C.W."/>
            <person name="Carey S."/>
            <person name="Hinshaw L."/>
            <person name="Karasin A.I."/>
        </authorList>
    </citation>
    <scope>NUCLEOTIDE SEQUENCE [LARGE SCALE GENOMIC DNA]</scope>
    <source>
        <strain evidence="14 15">LZ-22</strain>
    </source>
</reference>
<dbReference type="Proteomes" id="UP000199086">
    <property type="component" value="Unassembled WGS sequence"/>
</dbReference>
<dbReference type="PANTHER" id="PTHR43547:SF2">
    <property type="entry name" value="HYBRID SIGNAL TRANSDUCTION HISTIDINE KINASE C"/>
    <property type="match status" value="1"/>
</dbReference>
<dbReference type="Gene3D" id="6.10.340.10">
    <property type="match status" value="1"/>
</dbReference>
<keyword evidence="7 14" id="KW-0418">Kinase</keyword>
<dbReference type="InterPro" id="IPR004358">
    <property type="entry name" value="Sig_transdc_His_kin-like_C"/>
</dbReference>
<dbReference type="EC" id="2.7.13.3" evidence="3"/>
<dbReference type="RefSeq" id="WP_092612646.1">
    <property type="nucleotide sequence ID" value="NZ_FMYF01000011.1"/>
</dbReference>
<evidence type="ECO:0000256" key="2">
    <source>
        <dbReference type="ARBA" id="ARBA00004236"/>
    </source>
</evidence>
<dbReference type="Pfam" id="PF00512">
    <property type="entry name" value="HisKA"/>
    <property type="match status" value="1"/>
</dbReference>
<dbReference type="InterPro" id="IPR003661">
    <property type="entry name" value="HisK_dim/P_dom"/>
</dbReference>
<evidence type="ECO:0000256" key="1">
    <source>
        <dbReference type="ARBA" id="ARBA00000085"/>
    </source>
</evidence>
<evidence type="ECO:0000313" key="14">
    <source>
        <dbReference type="EMBL" id="SDB94617.1"/>
    </source>
</evidence>
<dbReference type="PROSITE" id="PS50109">
    <property type="entry name" value="HIS_KIN"/>
    <property type="match status" value="1"/>
</dbReference>
<gene>
    <name evidence="14" type="ORF">GA0111570_11127</name>
</gene>
<keyword evidence="6 11" id="KW-0812">Transmembrane</keyword>
<evidence type="ECO:0000256" key="8">
    <source>
        <dbReference type="ARBA" id="ARBA00022989"/>
    </source>
</evidence>
<keyword evidence="5" id="KW-0808">Transferase</keyword>
<dbReference type="Pfam" id="PF02518">
    <property type="entry name" value="HATPase_c"/>
    <property type="match status" value="1"/>
</dbReference>
<feature type="transmembrane region" description="Helical" evidence="11">
    <location>
        <begin position="71"/>
        <end position="96"/>
    </location>
</feature>
<dbReference type="STRING" id="1577474.GA0111570_11127"/>
<evidence type="ECO:0000256" key="4">
    <source>
        <dbReference type="ARBA" id="ARBA00022553"/>
    </source>
</evidence>
<feature type="domain" description="Histidine kinase" evidence="12">
    <location>
        <begin position="158"/>
        <end position="373"/>
    </location>
</feature>
<evidence type="ECO:0000313" key="15">
    <source>
        <dbReference type="Proteomes" id="UP000199086"/>
    </source>
</evidence>
<dbReference type="SUPFAM" id="SSF158472">
    <property type="entry name" value="HAMP domain-like"/>
    <property type="match status" value="1"/>
</dbReference>
<evidence type="ECO:0000256" key="6">
    <source>
        <dbReference type="ARBA" id="ARBA00022692"/>
    </source>
</evidence>
<keyword evidence="11" id="KW-0472">Membrane</keyword>
<keyword evidence="4" id="KW-0597">Phosphoprotein</keyword>
<keyword evidence="9" id="KW-0902">Two-component regulatory system</keyword>
<evidence type="ECO:0000259" key="12">
    <source>
        <dbReference type="PROSITE" id="PS50109"/>
    </source>
</evidence>
<accession>A0A1G6HJV8</accession>
<evidence type="ECO:0000256" key="3">
    <source>
        <dbReference type="ARBA" id="ARBA00012438"/>
    </source>
</evidence>
<proteinExistence type="predicted"/>
<protein>
    <recommendedName>
        <fullName evidence="3">histidine kinase</fullName>
        <ecNumber evidence="3">2.7.13.3</ecNumber>
    </recommendedName>
</protein>
<organism evidence="14 15">
    <name type="scientific">Raineyella antarctica</name>
    <dbReference type="NCBI Taxonomy" id="1577474"/>
    <lineage>
        <taxon>Bacteria</taxon>
        <taxon>Bacillati</taxon>
        <taxon>Actinomycetota</taxon>
        <taxon>Actinomycetes</taxon>
        <taxon>Propionibacteriales</taxon>
        <taxon>Propionibacteriaceae</taxon>
        <taxon>Raineyella</taxon>
    </lineage>
</organism>
<evidence type="ECO:0000256" key="10">
    <source>
        <dbReference type="SAM" id="Coils"/>
    </source>
</evidence>
<comment type="subcellular location">
    <subcellularLocation>
        <location evidence="2">Cell membrane</location>
    </subcellularLocation>
</comment>
<dbReference type="GO" id="GO:0000155">
    <property type="term" value="F:phosphorelay sensor kinase activity"/>
    <property type="evidence" value="ECO:0007669"/>
    <property type="project" value="InterPro"/>
</dbReference>
<dbReference type="InterPro" id="IPR036097">
    <property type="entry name" value="HisK_dim/P_sf"/>
</dbReference>
<feature type="domain" description="HAMP" evidence="13">
    <location>
        <begin position="97"/>
        <end position="150"/>
    </location>
</feature>
<dbReference type="AlphaFoldDB" id="A0A1G6HJV8"/>
<evidence type="ECO:0000256" key="11">
    <source>
        <dbReference type="SAM" id="Phobius"/>
    </source>
</evidence>
<dbReference type="PANTHER" id="PTHR43547">
    <property type="entry name" value="TWO-COMPONENT HISTIDINE KINASE"/>
    <property type="match status" value="1"/>
</dbReference>
<dbReference type="PROSITE" id="PS50885">
    <property type="entry name" value="HAMP"/>
    <property type="match status" value="1"/>
</dbReference>
<feature type="coiled-coil region" evidence="10">
    <location>
        <begin position="131"/>
        <end position="158"/>
    </location>
</feature>
<comment type="catalytic activity">
    <reaction evidence="1">
        <text>ATP + protein L-histidine = ADP + protein N-phospho-L-histidine.</text>
        <dbReference type="EC" id="2.7.13.3"/>
    </reaction>
</comment>
<evidence type="ECO:0000259" key="13">
    <source>
        <dbReference type="PROSITE" id="PS50885"/>
    </source>
</evidence>
<dbReference type="Pfam" id="PF00672">
    <property type="entry name" value="HAMP"/>
    <property type="match status" value="1"/>
</dbReference>
<dbReference type="SMART" id="SM00388">
    <property type="entry name" value="HisKA"/>
    <property type="match status" value="1"/>
</dbReference>
<name>A0A1G6HJV8_9ACTN</name>
<dbReference type="InterPro" id="IPR005467">
    <property type="entry name" value="His_kinase_dom"/>
</dbReference>
<dbReference type="OrthoDB" id="9806130at2"/>
<evidence type="ECO:0000256" key="7">
    <source>
        <dbReference type="ARBA" id="ARBA00022777"/>
    </source>
</evidence>
<dbReference type="SUPFAM" id="SSF47384">
    <property type="entry name" value="Homodimeric domain of signal transducing histidine kinase"/>
    <property type="match status" value="1"/>
</dbReference>
<keyword evidence="8 11" id="KW-1133">Transmembrane helix</keyword>
<sequence>MTRQRTDARLARLGLAPRLLLNNLLVIVAGAGTVVVTVLLIAPVVFQLHLRRAGVPLEAGVLEHIGRALDVAVLVSVGVGVIIATLTASSISWLVARRLAAAVREAADTSRHLADGHLDARVPDPGMGPELATLAASLNELAQRLQATEATRRELTADLAHQLRTPIASIEATLEAVREQVLPPDDLTLETLTAQSARLRRLVADLEVVSRAEERQLLLDVERVAVPALVEEALAAQRERYRAVGVHLKVSLTAAIPPVLVDPDRIQEALGCLLDNALRHTPPGGTVTLTAQPSDTTKSAAAVIAVSDTGAGFLPAEAEHLFHRFTKAPNSPGSGLGLTIARAIIEAHHGTLIAHSDGPGQGAQFTITIPPATSTSLLANQPAPRRPASPR</sequence>
<dbReference type="InterPro" id="IPR003594">
    <property type="entry name" value="HATPase_dom"/>
</dbReference>
<dbReference type="GO" id="GO:0005886">
    <property type="term" value="C:plasma membrane"/>
    <property type="evidence" value="ECO:0007669"/>
    <property type="project" value="UniProtKB-SubCell"/>
</dbReference>
<dbReference type="SMART" id="SM00304">
    <property type="entry name" value="HAMP"/>
    <property type="match status" value="1"/>
</dbReference>